<keyword evidence="7 8" id="KW-0472">Membrane</keyword>
<evidence type="ECO:0000256" key="4">
    <source>
        <dbReference type="ARBA" id="ARBA00022475"/>
    </source>
</evidence>
<keyword evidence="3" id="KW-0813">Transport</keyword>
<accession>A0ABD6BW25</accession>
<dbReference type="AlphaFoldDB" id="A0ABD6BW25"/>
<sequence length="229" mass="23328">MDGIPLHDDLLAGMRDVSPLMLGIVPFALVAGIAAVDAGLGLAEAVGMSVIVFAGASQLAALDLIGSSAPLAVVIGTAVVINLRMMMYSASIAPHFARYARGIRAGLAYFLTDQAYALSVAEFSGNDDRSRWRYYLGAAASLWIVWQIGTVVGVVVGAGVPDAWGLTFAVPLVFLALLVPAMKDRPTTAAGVAGGAVAVAAAGLPLNLGLLAGAVTGILVGLLTEARER</sequence>
<evidence type="ECO:0000256" key="7">
    <source>
        <dbReference type="ARBA" id="ARBA00023136"/>
    </source>
</evidence>
<dbReference type="InterPro" id="IPR011606">
    <property type="entry name" value="Brnchd-chn_aa_trnsp_permease"/>
</dbReference>
<evidence type="ECO:0000256" key="8">
    <source>
        <dbReference type="SAM" id="Phobius"/>
    </source>
</evidence>
<name>A0ABD6BW25_9EURY</name>
<proteinExistence type="inferred from homology"/>
<dbReference type="EMBL" id="JBHUDB010000001">
    <property type="protein sequence ID" value="MFD1569020.1"/>
    <property type="molecule type" value="Genomic_DNA"/>
</dbReference>
<dbReference type="Proteomes" id="UP001597185">
    <property type="component" value="Unassembled WGS sequence"/>
</dbReference>
<keyword evidence="10" id="KW-1185">Reference proteome</keyword>
<keyword evidence="5 8" id="KW-0812">Transmembrane</keyword>
<dbReference type="RefSeq" id="WP_256418547.1">
    <property type="nucleotide sequence ID" value="NZ_JANHDL010000006.1"/>
</dbReference>
<feature type="transmembrane region" description="Helical" evidence="8">
    <location>
        <begin position="193"/>
        <end position="223"/>
    </location>
</feature>
<evidence type="ECO:0000256" key="1">
    <source>
        <dbReference type="ARBA" id="ARBA00004651"/>
    </source>
</evidence>
<evidence type="ECO:0000313" key="10">
    <source>
        <dbReference type="Proteomes" id="UP001597185"/>
    </source>
</evidence>
<dbReference type="GO" id="GO:0005886">
    <property type="term" value="C:plasma membrane"/>
    <property type="evidence" value="ECO:0007669"/>
    <property type="project" value="UniProtKB-SubCell"/>
</dbReference>
<dbReference type="PANTHER" id="PTHR34979">
    <property type="entry name" value="INNER MEMBRANE PROTEIN YGAZ"/>
    <property type="match status" value="1"/>
</dbReference>
<evidence type="ECO:0000256" key="6">
    <source>
        <dbReference type="ARBA" id="ARBA00022989"/>
    </source>
</evidence>
<feature type="transmembrane region" description="Helical" evidence="8">
    <location>
        <begin position="134"/>
        <end position="157"/>
    </location>
</feature>
<keyword evidence="6 8" id="KW-1133">Transmembrane helix</keyword>
<dbReference type="Pfam" id="PF03591">
    <property type="entry name" value="AzlC"/>
    <property type="match status" value="1"/>
</dbReference>
<gene>
    <name evidence="9" type="ORF">ACFR9T_00155</name>
</gene>
<comment type="similarity">
    <text evidence="2">Belongs to the AzlC family.</text>
</comment>
<evidence type="ECO:0000256" key="2">
    <source>
        <dbReference type="ARBA" id="ARBA00010735"/>
    </source>
</evidence>
<organism evidence="9 10">
    <name type="scientific">Halorubrum laminariae</name>
    <dbReference type="NCBI Taxonomy" id="1433523"/>
    <lineage>
        <taxon>Archaea</taxon>
        <taxon>Methanobacteriati</taxon>
        <taxon>Methanobacteriota</taxon>
        <taxon>Stenosarchaea group</taxon>
        <taxon>Halobacteria</taxon>
        <taxon>Halobacteriales</taxon>
        <taxon>Haloferacaceae</taxon>
        <taxon>Halorubrum</taxon>
    </lineage>
</organism>
<evidence type="ECO:0000256" key="3">
    <source>
        <dbReference type="ARBA" id="ARBA00022448"/>
    </source>
</evidence>
<dbReference type="PANTHER" id="PTHR34979:SF1">
    <property type="entry name" value="INNER MEMBRANE PROTEIN YGAZ"/>
    <property type="match status" value="1"/>
</dbReference>
<comment type="subcellular location">
    <subcellularLocation>
        <location evidence="1">Cell membrane</location>
        <topology evidence="1">Multi-pass membrane protein</topology>
    </subcellularLocation>
</comment>
<comment type="caution">
    <text evidence="9">The sequence shown here is derived from an EMBL/GenBank/DDBJ whole genome shotgun (WGS) entry which is preliminary data.</text>
</comment>
<keyword evidence="4" id="KW-1003">Cell membrane</keyword>
<feature type="transmembrane region" description="Helical" evidence="8">
    <location>
        <begin position="20"/>
        <end position="38"/>
    </location>
</feature>
<evidence type="ECO:0000256" key="5">
    <source>
        <dbReference type="ARBA" id="ARBA00022692"/>
    </source>
</evidence>
<evidence type="ECO:0000313" key="9">
    <source>
        <dbReference type="EMBL" id="MFD1569020.1"/>
    </source>
</evidence>
<feature type="transmembrane region" description="Helical" evidence="8">
    <location>
        <begin position="163"/>
        <end position="181"/>
    </location>
</feature>
<protein>
    <submittedName>
        <fullName evidence="9">AzlC family ABC transporter permease</fullName>
    </submittedName>
</protein>
<reference evidence="9 10" key="1">
    <citation type="journal article" date="2019" name="Int. J. Syst. Evol. Microbiol.">
        <title>The Global Catalogue of Microorganisms (GCM) 10K type strain sequencing project: providing services to taxonomists for standard genome sequencing and annotation.</title>
        <authorList>
            <consortium name="The Broad Institute Genomics Platform"/>
            <consortium name="The Broad Institute Genome Sequencing Center for Infectious Disease"/>
            <person name="Wu L."/>
            <person name="Ma J."/>
        </authorList>
    </citation>
    <scope>NUCLEOTIDE SEQUENCE [LARGE SCALE GENOMIC DNA]</scope>
    <source>
        <strain evidence="9 10">CGMCC 1.12689</strain>
    </source>
</reference>